<dbReference type="RefSeq" id="XP_003664239.1">
    <property type="nucleotide sequence ID" value="XM_003664191.1"/>
</dbReference>
<feature type="transmembrane region" description="Helical" evidence="3">
    <location>
        <begin position="92"/>
        <end position="113"/>
    </location>
</feature>
<feature type="transmembrane region" description="Helical" evidence="3">
    <location>
        <begin position="333"/>
        <end position="352"/>
    </location>
</feature>
<dbReference type="InterPro" id="IPR050327">
    <property type="entry name" value="Proton-linked_MCT"/>
</dbReference>
<comment type="similarity">
    <text evidence="2">Belongs to the major facilitator superfamily. Monocarboxylate porter (TC 2.A.1.13) family.</text>
</comment>
<sequence length="471" mass="50375">MSCSEVELDNRGPGLATAATAIREANDHSGDGAQPPTQNEFSLPPADTGKDAWLFLAACWTVEALVWGFGFSFGVFQEYYTSHLPFRGDGNIAVIGTTTLGVMYIVTPFVIALSRLRPRWARYFTLGGLTFASLTIGLSSLATTTAQLIATQGVLFGLGGCFAYCPSIIYTDEWFARRKGMAYGIMWSAAGFGGAVLPLVLEALLTAYGFRTALRVWAVVLFLFAPPLSYFVRPRPSLSAAAATSGRLSAFKNVSRALSRRRQRRRLLLYQLANVVQATGYFLPGVYLPSYARATFGVSTTRAALTVLLSNIAAILSSVTLGTMTDRMPVTTCLVLSAAGASAAALMLWGLTSTLAGTYAFSVAYGLFAGGYTSIWPGIMRETANPRDPEEDEHAHHAYLDPSLVFAWLCAGRGLGNVVSGPLSDLLLRGRPWLGRAPGGYGSGFGSLIVYTGVSAFVGGSAFFWRRLGIL</sequence>
<organism evidence="4 5">
    <name type="scientific">Thermothelomyces thermophilus (strain ATCC 42464 / BCRC 31852 / DSM 1799)</name>
    <name type="common">Sporotrichum thermophile</name>
    <dbReference type="NCBI Taxonomy" id="573729"/>
    <lineage>
        <taxon>Eukaryota</taxon>
        <taxon>Fungi</taxon>
        <taxon>Dikarya</taxon>
        <taxon>Ascomycota</taxon>
        <taxon>Pezizomycotina</taxon>
        <taxon>Sordariomycetes</taxon>
        <taxon>Sordariomycetidae</taxon>
        <taxon>Sordariales</taxon>
        <taxon>Chaetomiaceae</taxon>
        <taxon>Thermothelomyces</taxon>
    </lineage>
</organism>
<evidence type="ECO:0000256" key="2">
    <source>
        <dbReference type="ARBA" id="ARBA00006727"/>
    </source>
</evidence>
<evidence type="ECO:0008006" key="6">
    <source>
        <dbReference type="Google" id="ProtNLM"/>
    </source>
</evidence>
<dbReference type="OMA" id="LNEWFVA"/>
<feature type="transmembrane region" description="Helical" evidence="3">
    <location>
        <begin position="120"/>
        <end position="142"/>
    </location>
</feature>
<keyword evidence="3" id="KW-0812">Transmembrane</keyword>
<dbReference type="GeneID" id="11513948"/>
<dbReference type="InterPro" id="IPR011701">
    <property type="entry name" value="MFS"/>
</dbReference>
<comment type="subcellular location">
    <subcellularLocation>
        <location evidence="1">Membrane</location>
        <topology evidence="1">Multi-pass membrane protein</topology>
    </subcellularLocation>
</comment>
<proteinExistence type="inferred from homology"/>
<dbReference type="eggNOG" id="KOG2504">
    <property type="taxonomic scope" value="Eukaryota"/>
</dbReference>
<dbReference type="SUPFAM" id="SSF103473">
    <property type="entry name" value="MFS general substrate transporter"/>
    <property type="match status" value="1"/>
</dbReference>
<keyword evidence="3" id="KW-0472">Membrane</keyword>
<name>G2QEW5_THET4</name>
<dbReference type="VEuPathDB" id="FungiDB:MYCTH_2306837"/>
<dbReference type="HOGENOM" id="CLU_001265_1_2_1"/>
<feature type="transmembrane region" description="Helical" evidence="3">
    <location>
        <begin position="52"/>
        <end position="72"/>
    </location>
</feature>
<dbReference type="InterPro" id="IPR036259">
    <property type="entry name" value="MFS_trans_sf"/>
</dbReference>
<protein>
    <recommendedName>
        <fullName evidence="6">Major facilitator superfamily (MFS) profile domain-containing protein</fullName>
    </recommendedName>
</protein>
<dbReference type="Proteomes" id="UP000007322">
    <property type="component" value="Chromosome 4"/>
</dbReference>
<dbReference type="PANTHER" id="PTHR11360">
    <property type="entry name" value="MONOCARBOXYLATE TRANSPORTER"/>
    <property type="match status" value="1"/>
</dbReference>
<feature type="transmembrane region" description="Helical" evidence="3">
    <location>
        <begin position="358"/>
        <end position="379"/>
    </location>
</feature>
<feature type="transmembrane region" description="Helical" evidence="3">
    <location>
        <begin position="303"/>
        <end position="321"/>
    </location>
</feature>
<evidence type="ECO:0000256" key="3">
    <source>
        <dbReference type="SAM" id="Phobius"/>
    </source>
</evidence>
<dbReference type="Pfam" id="PF07690">
    <property type="entry name" value="MFS_1"/>
    <property type="match status" value="1"/>
</dbReference>
<evidence type="ECO:0000256" key="1">
    <source>
        <dbReference type="ARBA" id="ARBA00004141"/>
    </source>
</evidence>
<accession>G2QEW5</accession>
<feature type="transmembrane region" description="Helical" evidence="3">
    <location>
        <begin position="267"/>
        <end position="283"/>
    </location>
</feature>
<dbReference type="EMBL" id="CP003005">
    <property type="protein sequence ID" value="AEO58994.1"/>
    <property type="molecule type" value="Genomic_DNA"/>
</dbReference>
<dbReference type="OrthoDB" id="2213137at2759"/>
<evidence type="ECO:0000313" key="4">
    <source>
        <dbReference type="EMBL" id="AEO58994.1"/>
    </source>
</evidence>
<dbReference type="InParanoid" id="G2QEW5"/>
<dbReference type="AlphaFoldDB" id="G2QEW5"/>
<evidence type="ECO:0000313" key="5">
    <source>
        <dbReference type="Proteomes" id="UP000007322"/>
    </source>
</evidence>
<feature type="transmembrane region" description="Helical" evidence="3">
    <location>
        <begin position="148"/>
        <end position="170"/>
    </location>
</feature>
<feature type="transmembrane region" description="Helical" evidence="3">
    <location>
        <begin position="440"/>
        <end position="465"/>
    </location>
</feature>
<keyword evidence="3" id="KW-1133">Transmembrane helix</keyword>
<gene>
    <name evidence="4" type="ORF">MYCTH_2306837</name>
</gene>
<feature type="transmembrane region" description="Helical" evidence="3">
    <location>
        <begin position="182"/>
        <end position="201"/>
    </location>
</feature>
<dbReference type="GO" id="GO:0016020">
    <property type="term" value="C:membrane"/>
    <property type="evidence" value="ECO:0007669"/>
    <property type="project" value="UniProtKB-SubCell"/>
</dbReference>
<keyword evidence="5" id="KW-1185">Reference proteome</keyword>
<feature type="transmembrane region" description="Helical" evidence="3">
    <location>
        <begin position="213"/>
        <end position="232"/>
    </location>
</feature>
<dbReference type="Gene3D" id="1.20.1250.20">
    <property type="entry name" value="MFS general substrate transporter like domains"/>
    <property type="match status" value="2"/>
</dbReference>
<reference evidence="4 5" key="1">
    <citation type="journal article" date="2011" name="Nat. Biotechnol.">
        <title>Comparative genomic analysis of the thermophilic biomass-degrading fungi Myceliophthora thermophila and Thielavia terrestris.</title>
        <authorList>
            <person name="Berka R.M."/>
            <person name="Grigoriev I.V."/>
            <person name="Otillar R."/>
            <person name="Salamov A."/>
            <person name="Grimwood J."/>
            <person name="Reid I."/>
            <person name="Ishmael N."/>
            <person name="John T."/>
            <person name="Darmond C."/>
            <person name="Moisan M.-C."/>
            <person name="Henrissat B."/>
            <person name="Coutinho P.M."/>
            <person name="Lombard V."/>
            <person name="Natvig D.O."/>
            <person name="Lindquist E."/>
            <person name="Schmutz J."/>
            <person name="Lucas S."/>
            <person name="Harris P."/>
            <person name="Powlowski J."/>
            <person name="Bellemare A."/>
            <person name="Taylor D."/>
            <person name="Butler G."/>
            <person name="de Vries R.P."/>
            <person name="Allijn I.E."/>
            <person name="van den Brink J."/>
            <person name="Ushinsky S."/>
            <person name="Storms R."/>
            <person name="Powell A.J."/>
            <person name="Paulsen I.T."/>
            <person name="Elbourne L.D.H."/>
            <person name="Baker S.E."/>
            <person name="Magnuson J."/>
            <person name="LaBoissiere S."/>
            <person name="Clutterbuck A.J."/>
            <person name="Martinez D."/>
            <person name="Wogulis M."/>
            <person name="de Leon A.L."/>
            <person name="Rey M.W."/>
            <person name="Tsang A."/>
        </authorList>
    </citation>
    <scope>NUCLEOTIDE SEQUENCE [LARGE SCALE GENOMIC DNA]</scope>
    <source>
        <strain evidence="5">ATCC 42464 / BCRC 31852 / DSM 1799</strain>
    </source>
</reference>
<dbReference type="PANTHER" id="PTHR11360:SF287">
    <property type="entry name" value="MFS MONOCARBOXYLATE TRANSPORTER"/>
    <property type="match status" value="1"/>
</dbReference>
<dbReference type="KEGG" id="mtm:MYCTH_2306837"/>
<dbReference type="GO" id="GO:0022857">
    <property type="term" value="F:transmembrane transporter activity"/>
    <property type="evidence" value="ECO:0007669"/>
    <property type="project" value="InterPro"/>
</dbReference>